<feature type="region of interest" description="Disordered" evidence="1">
    <location>
        <begin position="1"/>
        <end position="24"/>
    </location>
</feature>
<evidence type="ECO:0000313" key="4">
    <source>
        <dbReference type="EMBL" id="ELY45666.1"/>
    </source>
</evidence>
<comment type="caution">
    <text evidence="4">The sequence shown here is derived from an EMBL/GenBank/DDBJ whole genome shotgun (WGS) entry which is preliminary data.</text>
</comment>
<gene>
    <name evidence="4" type="ORF">C495_07795</name>
</gene>
<proteinExistence type="predicted"/>
<dbReference type="InterPro" id="IPR058284">
    <property type="entry name" value="DUF7978"/>
</dbReference>
<evidence type="ECO:0000313" key="5">
    <source>
        <dbReference type="Proteomes" id="UP000011661"/>
    </source>
</evidence>
<dbReference type="STRING" id="1230460.C495_07795"/>
<feature type="transmembrane region" description="Helical" evidence="2">
    <location>
        <begin position="159"/>
        <end position="181"/>
    </location>
</feature>
<feature type="transmembrane region" description="Helical" evidence="2">
    <location>
        <begin position="222"/>
        <end position="242"/>
    </location>
</feature>
<reference evidence="4 5" key="1">
    <citation type="journal article" date="2014" name="PLoS Genet.">
        <title>Phylogenetically driven sequencing of extremely halophilic archaea reveals strategies for static and dynamic osmo-response.</title>
        <authorList>
            <person name="Becker E.A."/>
            <person name="Seitzer P.M."/>
            <person name="Tritt A."/>
            <person name="Larsen D."/>
            <person name="Krusor M."/>
            <person name="Yao A.I."/>
            <person name="Wu D."/>
            <person name="Madern D."/>
            <person name="Eisen J.A."/>
            <person name="Darling A.E."/>
            <person name="Facciotti M.T."/>
        </authorList>
    </citation>
    <scope>NUCLEOTIDE SEQUENCE [LARGE SCALE GENOMIC DNA]</scope>
    <source>
        <strain evidence="4 5">JCM 14089</strain>
    </source>
</reference>
<feature type="transmembrane region" description="Helical" evidence="2">
    <location>
        <begin position="127"/>
        <end position="147"/>
    </location>
</feature>
<dbReference type="RefSeq" id="WP_008161642.1">
    <property type="nucleotide sequence ID" value="NZ_AOHX01000033.1"/>
</dbReference>
<protein>
    <recommendedName>
        <fullName evidence="3">DUF7978 domain-containing protein</fullName>
    </recommendedName>
</protein>
<keyword evidence="2" id="KW-0812">Transmembrane</keyword>
<dbReference type="AlphaFoldDB" id="L9W8S8"/>
<sequence length="258" mass="26597">MADNSQLEYDDDEQTNEQPTQRVATGQDADLPFKQGAVFGAIAVVLSYFAHLFSTIVSTAQTTPATYTDDGSLVVTEMVASWEAAGWSYLAAFGTGFEAEGEPATLGDAPNHAAAAASPPFFLIDTALFLLTAGLVVGAGYAIATYVDADDAVGAVKASVTVVPVYLVFAVLAAFLMTTTYSDPALVSSVFDSVGALEAESFLNDSGEVTGEITFGPATMSAILLAGLVVPAVLAAIGGVLTQRQDALETLMAKATDR</sequence>
<dbReference type="eggNOG" id="arCOG06413">
    <property type="taxonomic scope" value="Archaea"/>
</dbReference>
<keyword evidence="2" id="KW-1133">Transmembrane helix</keyword>
<dbReference type="Proteomes" id="UP000011661">
    <property type="component" value="Unassembled WGS sequence"/>
</dbReference>
<accession>L9W8S8</accession>
<evidence type="ECO:0000256" key="2">
    <source>
        <dbReference type="SAM" id="Phobius"/>
    </source>
</evidence>
<organism evidence="4 5">
    <name type="scientific">Natronorubrum sulfidifaciens JCM 14089</name>
    <dbReference type="NCBI Taxonomy" id="1230460"/>
    <lineage>
        <taxon>Archaea</taxon>
        <taxon>Methanobacteriati</taxon>
        <taxon>Methanobacteriota</taxon>
        <taxon>Stenosarchaea group</taxon>
        <taxon>Halobacteria</taxon>
        <taxon>Halobacteriales</taxon>
        <taxon>Natrialbaceae</taxon>
        <taxon>Natronorubrum</taxon>
    </lineage>
</organism>
<evidence type="ECO:0000256" key="1">
    <source>
        <dbReference type="SAM" id="MobiDB-lite"/>
    </source>
</evidence>
<feature type="domain" description="DUF7978" evidence="3">
    <location>
        <begin position="17"/>
        <end position="244"/>
    </location>
</feature>
<dbReference type="EMBL" id="AOHX01000033">
    <property type="protein sequence ID" value="ELY45666.1"/>
    <property type="molecule type" value="Genomic_DNA"/>
</dbReference>
<dbReference type="OrthoDB" id="187103at2157"/>
<evidence type="ECO:0000259" key="3">
    <source>
        <dbReference type="Pfam" id="PF25933"/>
    </source>
</evidence>
<feature type="transmembrane region" description="Helical" evidence="2">
    <location>
        <begin position="37"/>
        <end position="57"/>
    </location>
</feature>
<name>L9W8S8_9EURY</name>
<dbReference type="PATRIC" id="fig|1230460.4.peg.1572"/>
<keyword evidence="5" id="KW-1185">Reference proteome</keyword>
<keyword evidence="2" id="KW-0472">Membrane</keyword>
<dbReference type="Pfam" id="PF25933">
    <property type="entry name" value="DUF7978"/>
    <property type="match status" value="1"/>
</dbReference>